<dbReference type="InterPro" id="IPR050229">
    <property type="entry name" value="GlpE_sulfurtransferase"/>
</dbReference>
<dbReference type="SUPFAM" id="SSF52821">
    <property type="entry name" value="Rhodanese/Cell cycle control phosphatase"/>
    <property type="match status" value="1"/>
</dbReference>
<evidence type="ECO:0000313" key="2">
    <source>
        <dbReference type="EMBL" id="MFC4789118.1"/>
    </source>
</evidence>
<protein>
    <submittedName>
        <fullName evidence="2">Rhodanese-like domain-containing protein</fullName>
    </submittedName>
</protein>
<dbReference type="Proteomes" id="UP001596001">
    <property type="component" value="Unassembled WGS sequence"/>
</dbReference>
<dbReference type="SMART" id="SM00450">
    <property type="entry name" value="RHOD"/>
    <property type="match status" value="1"/>
</dbReference>
<comment type="caution">
    <text evidence="2">The sequence shown here is derived from an EMBL/GenBank/DDBJ whole genome shotgun (WGS) entry which is preliminary data.</text>
</comment>
<dbReference type="PANTHER" id="PTHR43031">
    <property type="entry name" value="FAD-DEPENDENT OXIDOREDUCTASE"/>
    <property type="match status" value="1"/>
</dbReference>
<dbReference type="CDD" id="cd00158">
    <property type="entry name" value="RHOD"/>
    <property type="match status" value="1"/>
</dbReference>
<dbReference type="PROSITE" id="PS50206">
    <property type="entry name" value="RHODANESE_3"/>
    <property type="match status" value="1"/>
</dbReference>
<gene>
    <name evidence="2" type="ORF">ACFO6X_09015</name>
</gene>
<name>A0ABV9QEA3_9BURK</name>
<dbReference type="PANTHER" id="PTHR43031:SF1">
    <property type="entry name" value="PYRIDINE NUCLEOTIDE-DISULPHIDE OXIDOREDUCTASE"/>
    <property type="match status" value="1"/>
</dbReference>
<proteinExistence type="predicted"/>
<organism evidence="2 3">
    <name type="scientific">Giesbergeria sinuosa</name>
    <dbReference type="NCBI Taxonomy" id="80883"/>
    <lineage>
        <taxon>Bacteria</taxon>
        <taxon>Pseudomonadati</taxon>
        <taxon>Pseudomonadota</taxon>
        <taxon>Betaproteobacteria</taxon>
        <taxon>Burkholderiales</taxon>
        <taxon>Comamonadaceae</taxon>
        <taxon>Giesbergeria</taxon>
    </lineage>
</organism>
<feature type="domain" description="Rhodanese" evidence="1">
    <location>
        <begin position="43"/>
        <end position="133"/>
    </location>
</feature>
<sequence length="134" mass="13873">MNFIVENWYLILLAVVSGAMLLLPALQAGAGGLSTAAAVQLINREKGVLIDVCGADEYATGHAAGAKNVPLAELESRLPAVVKNKNVPLVLVCARGSRAQRAAVVAQKLGYTNAQVLAGGLKAWQEAGLPIDKS</sequence>
<evidence type="ECO:0000259" key="1">
    <source>
        <dbReference type="PROSITE" id="PS50206"/>
    </source>
</evidence>
<dbReference type="InterPro" id="IPR001763">
    <property type="entry name" value="Rhodanese-like_dom"/>
</dbReference>
<evidence type="ECO:0000313" key="3">
    <source>
        <dbReference type="Proteomes" id="UP001596001"/>
    </source>
</evidence>
<dbReference type="Gene3D" id="3.40.250.10">
    <property type="entry name" value="Rhodanese-like domain"/>
    <property type="match status" value="1"/>
</dbReference>
<dbReference type="EMBL" id="JBHSHJ010000006">
    <property type="protein sequence ID" value="MFC4789118.1"/>
    <property type="molecule type" value="Genomic_DNA"/>
</dbReference>
<keyword evidence="3" id="KW-1185">Reference proteome</keyword>
<reference evidence="3" key="1">
    <citation type="journal article" date="2019" name="Int. J. Syst. Evol. Microbiol.">
        <title>The Global Catalogue of Microorganisms (GCM) 10K type strain sequencing project: providing services to taxonomists for standard genome sequencing and annotation.</title>
        <authorList>
            <consortium name="The Broad Institute Genomics Platform"/>
            <consortium name="The Broad Institute Genome Sequencing Center for Infectious Disease"/>
            <person name="Wu L."/>
            <person name="Ma J."/>
        </authorList>
    </citation>
    <scope>NUCLEOTIDE SEQUENCE [LARGE SCALE GENOMIC DNA]</scope>
    <source>
        <strain evidence="3">CCUG 49452</strain>
    </source>
</reference>
<accession>A0ABV9QEA3</accession>
<dbReference type="InterPro" id="IPR036873">
    <property type="entry name" value="Rhodanese-like_dom_sf"/>
</dbReference>
<dbReference type="Pfam" id="PF00581">
    <property type="entry name" value="Rhodanese"/>
    <property type="match status" value="1"/>
</dbReference>
<dbReference type="RefSeq" id="WP_382432202.1">
    <property type="nucleotide sequence ID" value="NZ_JBHSHJ010000006.1"/>
</dbReference>